<dbReference type="AlphaFoldDB" id="A0A7W8FYE2"/>
<dbReference type="Proteomes" id="UP000521313">
    <property type="component" value="Unassembled WGS sequence"/>
</dbReference>
<feature type="transmembrane region" description="Helical" evidence="1">
    <location>
        <begin position="125"/>
        <end position="143"/>
    </location>
</feature>
<sequence>MIDLKQYSWLNPHHPMPTAGDEERQFIDVLKVIEKKEPNPALRNIYANYYLEQVEKAKEEGRDWKLDKNIGKEVRSWAKSQSFKKMKENLLKEDKAKFQLTGIVIVVTGTLILFFLRAILAQKFVVNFSVDAIVGAIALVFFYRNMKIKIRLLKSYEQLKDYVYMDVASFVMCVLLKMWLPVMFDASLVILVISYYVQRRKFEKYLKEF</sequence>
<keyword evidence="1" id="KW-0472">Membrane</keyword>
<reference evidence="2 3" key="1">
    <citation type="submission" date="2020-08" db="EMBL/GenBank/DDBJ databases">
        <title>Genomic Encyclopedia of Type Strains, Phase IV (KMG-IV): sequencing the most valuable type-strain genomes for metagenomic binning, comparative biology and taxonomic classification.</title>
        <authorList>
            <person name="Goeker M."/>
        </authorList>
    </citation>
    <scope>NUCLEOTIDE SEQUENCE [LARGE SCALE GENOMIC DNA]</scope>
    <source>
        <strain evidence="2 3">DSM 26963</strain>
    </source>
</reference>
<accession>A0A7W8FYE2</accession>
<evidence type="ECO:0000313" key="2">
    <source>
        <dbReference type="EMBL" id="MBB5184675.1"/>
    </source>
</evidence>
<dbReference type="EMBL" id="JACHHD010000005">
    <property type="protein sequence ID" value="MBB5184675.1"/>
    <property type="molecule type" value="Genomic_DNA"/>
</dbReference>
<evidence type="ECO:0000256" key="1">
    <source>
        <dbReference type="SAM" id="Phobius"/>
    </source>
</evidence>
<feature type="transmembrane region" description="Helical" evidence="1">
    <location>
        <begin position="100"/>
        <end position="119"/>
    </location>
</feature>
<keyword evidence="1" id="KW-1133">Transmembrane helix</keyword>
<proteinExistence type="predicted"/>
<dbReference type="RefSeq" id="WP_183374841.1">
    <property type="nucleotide sequence ID" value="NZ_JACHHD010000005.1"/>
</dbReference>
<keyword evidence="1" id="KW-0812">Transmembrane</keyword>
<organism evidence="2 3">
    <name type="scientific">Faecalicoccus acidiformans</name>
    <dbReference type="NCBI Taxonomy" id="915173"/>
    <lineage>
        <taxon>Bacteria</taxon>
        <taxon>Bacillati</taxon>
        <taxon>Bacillota</taxon>
        <taxon>Erysipelotrichia</taxon>
        <taxon>Erysipelotrichales</taxon>
        <taxon>Erysipelotrichaceae</taxon>
        <taxon>Faecalicoccus</taxon>
    </lineage>
</organism>
<comment type="caution">
    <text evidence="2">The sequence shown here is derived from an EMBL/GenBank/DDBJ whole genome shotgun (WGS) entry which is preliminary data.</text>
</comment>
<name>A0A7W8FYE2_9FIRM</name>
<evidence type="ECO:0000313" key="3">
    <source>
        <dbReference type="Proteomes" id="UP000521313"/>
    </source>
</evidence>
<gene>
    <name evidence="2" type="ORF">HNQ43_000716</name>
</gene>
<feature type="transmembrane region" description="Helical" evidence="1">
    <location>
        <begin position="164"/>
        <end position="197"/>
    </location>
</feature>
<protein>
    <submittedName>
        <fullName evidence="2">Uncharacterized protein</fullName>
    </submittedName>
</protein>